<dbReference type="RefSeq" id="WP_157321667.1">
    <property type="nucleotide sequence ID" value="NZ_BMFX01000001.1"/>
</dbReference>
<name>A0A7K1UGQ0_9MICC</name>
<dbReference type="OrthoDB" id="4965166at2"/>
<feature type="transmembrane region" description="Helical" evidence="1">
    <location>
        <begin position="145"/>
        <end position="162"/>
    </location>
</feature>
<keyword evidence="3" id="KW-1185">Reference proteome</keyword>
<keyword evidence="1" id="KW-0812">Transmembrane</keyword>
<dbReference type="AlphaFoldDB" id="A0A7K1UGQ0"/>
<feature type="transmembrane region" description="Helical" evidence="1">
    <location>
        <begin position="69"/>
        <end position="87"/>
    </location>
</feature>
<dbReference type="Proteomes" id="UP000460157">
    <property type="component" value="Unassembled WGS sequence"/>
</dbReference>
<reference evidence="2 3" key="1">
    <citation type="submission" date="2019-12" db="EMBL/GenBank/DDBJ databases">
        <title>Nesterenkonia muleiensis sp. nov., a novel actinobacterium isolated from sap of Populus euphratica.</title>
        <authorList>
            <person name="Wang R."/>
        </authorList>
    </citation>
    <scope>NUCLEOTIDE SEQUENCE [LARGE SCALE GENOMIC DNA]</scope>
    <source>
        <strain evidence="2 3">F10</strain>
    </source>
</reference>
<keyword evidence="1" id="KW-0472">Membrane</keyword>
<organism evidence="2 3">
    <name type="scientific">Nesterenkonia alkaliphila</name>
    <dbReference type="NCBI Taxonomy" id="1463631"/>
    <lineage>
        <taxon>Bacteria</taxon>
        <taxon>Bacillati</taxon>
        <taxon>Actinomycetota</taxon>
        <taxon>Actinomycetes</taxon>
        <taxon>Micrococcales</taxon>
        <taxon>Micrococcaceae</taxon>
        <taxon>Nesterenkonia</taxon>
    </lineage>
</organism>
<gene>
    <name evidence="2" type="ORF">GNZ21_04320</name>
</gene>
<dbReference type="EMBL" id="WRPM01000030">
    <property type="protein sequence ID" value="MVT25592.1"/>
    <property type="molecule type" value="Genomic_DNA"/>
</dbReference>
<evidence type="ECO:0000256" key="1">
    <source>
        <dbReference type="SAM" id="Phobius"/>
    </source>
</evidence>
<evidence type="ECO:0000313" key="3">
    <source>
        <dbReference type="Proteomes" id="UP000460157"/>
    </source>
</evidence>
<feature type="transmembrane region" description="Helical" evidence="1">
    <location>
        <begin position="41"/>
        <end position="62"/>
    </location>
</feature>
<proteinExistence type="predicted"/>
<sequence>MAVEQRRVAGPAKLIRGGLAALVAVGSAALAHTVAGHHAPHPLVILLALTFSIPVCVQLSAVLLSRLRLAAAVLSSQAALHGLFALFPATAAGDSGLPAGAHHHHGEPQIMPVREQVISYEVALPPGVLEAAAHSTHSVAGQTDAAMIAAHLGAAVFAYALLRRGETLLQAIAGQLGIAPVWGLLAAQPAASTEPREILLSCAGPENGTDSWLGAGPRSLRGPPALVK</sequence>
<evidence type="ECO:0000313" key="2">
    <source>
        <dbReference type="EMBL" id="MVT25592.1"/>
    </source>
</evidence>
<keyword evidence="1" id="KW-1133">Transmembrane helix</keyword>
<protein>
    <submittedName>
        <fullName evidence="2">Uncharacterized protein</fullName>
    </submittedName>
</protein>
<comment type="caution">
    <text evidence="2">The sequence shown here is derived from an EMBL/GenBank/DDBJ whole genome shotgun (WGS) entry which is preliminary data.</text>
</comment>
<accession>A0A7K1UGQ0</accession>